<organism evidence="2 3">
    <name type="scientific">Nesidiocoris tenuis</name>
    <dbReference type="NCBI Taxonomy" id="355587"/>
    <lineage>
        <taxon>Eukaryota</taxon>
        <taxon>Metazoa</taxon>
        <taxon>Ecdysozoa</taxon>
        <taxon>Arthropoda</taxon>
        <taxon>Hexapoda</taxon>
        <taxon>Insecta</taxon>
        <taxon>Pterygota</taxon>
        <taxon>Neoptera</taxon>
        <taxon>Paraneoptera</taxon>
        <taxon>Hemiptera</taxon>
        <taxon>Heteroptera</taxon>
        <taxon>Panheteroptera</taxon>
        <taxon>Cimicomorpha</taxon>
        <taxon>Miridae</taxon>
        <taxon>Dicyphina</taxon>
        <taxon>Nesidiocoris</taxon>
    </lineage>
</organism>
<protein>
    <submittedName>
        <fullName evidence="2">Uncharacterized protein</fullName>
    </submittedName>
</protein>
<dbReference type="EMBL" id="AP028922">
    <property type="protein sequence ID" value="BET02326.1"/>
    <property type="molecule type" value="Genomic_DNA"/>
</dbReference>
<name>A0ABN7BD71_9HEMI</name>
<reference evidence="2 3" key="1">
    <citation type="submission" date="2023-09" db="EMBL/GenBank/DDBJ databases">
        <title>Nesidiocoris tenuis whole genome shotgun sequence.</title>
        <authorList>
            <person name="Shibata T."/>
            <person name="Shimoda M."/>
            <person name="Kobayashi T."/>
            <person name="Uehara T."/>
        </authorList>
    </citation>
    <scope>NUCLEOTIDE SEQUENCE [LARGE SCALE GENOMIC DNA]</scope>
    <source>
        <strain evidence="2 3">Japan</strain>
    </source>
</reference>
<proteinExistence type="predicted"/>
<dbReference type="Proteomes" id="UP001307889">
    <property type="component" value="Chromosome 14"/>
</dbReference>
<sequence>MPRLALPARGAPLTPAEGPSSLGGVESWKSIAVQPEILVISRPIPPDGWSIHTKKAKIRAIDVDDPSSEPQNRFRHFK</sequence>
<evidence type="ECO:0000256" key="1">
    <source>
        <dbReference type="SAM" id="MobiDB-lite"/>
    </source>
</evidence>
<feature type="region of interest" description="Disordered" evidence="1">
    <location>
        <begin position="1"/>
        <end position="24"/>
    </location>
</feature>
<evidence type="ECO:0000313" key="3">
    <source>
        <dbReference type="Proteomes" id="UP001307889"/>
    </source>
</evidence>
<keyword evidence="3" id="KW-1185">Reference proteome</keyword>
<gene>
    <name evidence="2" type="ORF">NTJ_15144</name>
</gene>
<evidence type="ECO:0000313" key="2">
    <source>
        <dbReference type="EMBL" id="BET02326.1"/>
    </source>
</evidence>
<accession>A0ABN7BD71</accession>